<evidence type="ECO:0000259" key="4">
    <source>
        <dbReference type="Pfam" id="PF11954"/>
    </source>
</evidence>
<protein>
    <submittedName>
        <fullName evidence="5">Serine hydrolase</fullName>
    </submittedName>
</protein>
<dbReference type="InterPro" id="IPR001466">
    <property type="entry name" value="Beta-lactam-related"/>
</dbReference>
<dbReference type="RefSeq" id="WP_386099404.1">
    <property type="nucleotide sequence ID" value="NZ_JBHSAT010000004.1"/>
</dbReference>
<keyword evidence="2" id="KW-0732">Signal</keyword>
<feature type="region of interest" description="Disordered" evidence="1">
    <location>
        <begin position="385"/>
        <end position="409"/>
    </location>
</feature>
<dbReference type="EMBL" id="JBHSAT010000004">
    <property type="protein sequence ID" value="MFC3877328.1"/>
    <property type="molecule type" value="Genomic_DNA"/>
</dbReference>
<evidence type="ECO:0000313" key="5">
    <source>
        <dbReference type="EMBL" id="MFC3877328.1"/>
    </source>
</evidence>
<accession>A0ABV8AH89</accession>
<keyword evidence="6" id="KW-1185">Reference proteome</keyword>
<dbReference type="Proteomes" id="UP001595812">
    <property type="component" value="Unassembled WGS sequence"/>
</dbReference>
<dbReference type="SUPFAM" id="SSF56601">
    <property type="entry name" value="beta-lactamase/transpeptidase-like"/>
    <property type="match status" value="1"/>
</dbReference>
<name>A0ABV8AH89_9FLAO</name>
<dbReference type="PANTHER" id="PTHR46825:SF15">
    <property type="entry name" value="BETA-LACTAMASE-RELATED DOMAIN-CONTAINING PROTEIN"/>
    <property type="match status" value="1"/>
</dbReference>
<dbReference type="InterPro" id="IPR012338">
    <property type="entry name" value="Beta-lactam/transpept-like"/>
</dbReference>
<dbReference type="Gene3D" id="3.40.710.10">
    <property type="entry name" value="DD-peptidase/beta-lactamase superfamily"/>
    <property type="match status" value="1"/>
</dbReference>
<feature type="domain" description="Beta-lactamase-related" evidence="3">
    <location>
        <begin position="40"/>
        <end position="365"/>
    </location>
</feature>
<dbReference type="GO" id="GO:0016787">
    <property type="term" value="F:hydrolase activity"/>
    <property type="evidence" value="ECO:0007669"/>
    <property type="project" value="UniProtKB-KW"/>
</dbReference>
<keyword evidence="5" id="KW-0378">Hydrolase</keyword>
<evidence type="ECO:0000256" key="1">
    <source>
        <dbReference type="SAM" id="MobiDB-lite"/>
    </source>
</evidence>
<sequence length="600" mass="68007">MKRILALCCLILATNLHQAQTDKRLKGLTKELNTVLDITDTAGFAIAVVEGDKVLYAKGFGYRDYENKIPVDANTIFAIGSSTKAFTSAILGILEEEDKVDFDENPRKYIPELSFYNDNLNNNLIVRDLMRHSTGIPRHDGAWYFFPSKDKDSLLARVEYQEPFTGIRQQWYYNNFMFLAQGVIAERVTGKSWEDNIKELFLKPLGMDRTEMDIDGMKTASNASLGYRAEDGNIIKMDYYDIAGMSPAGSINSSVNDMTKWLMTWINDGKYKEKQIIPESYVQSAMSSQMVIAPALPSEKNPDIHFANYGYGWFMSSYKGHYRVEHGGNIDGFSASVAFFPSDDIGIVVLANQNGSAVPSLVRNTVSDYVLQLKKSNWIEKHKESLEKAKENQEEAEEAQESSRIEGTRPSHAKLDYTGKYENKGYGKFDIIVENDSLFTQLNEKRQFLRHYHYDTFELIDVVEGKVDTTGYDKSLKASFNTNVAGDISEMTIAIEPTIDPIRFERTPNELDITAEELEEYTGEFQLPGATFKTYVKDEKLHLFIKGQPEYELVPIEKDTFAFKILDGFKAQFVRGDEGNVNAVKSIQPNGTFTAKRVEK</sequence>
<dbReference type="InterPro" id="IPR050491">
    <property type="entry name" value="AmpC-like"/>
</dbReference>
<dbReference type="PANTHER" id="PTHR46825">
    <property type="entry name" value="D-ALANYL-D-ALANINE-CARBOXYPEPTIDASE/ENDOPEPTIDASE AMPH"/>
    <property type="match status" value="1"/>
</dbReference>
<comment type="caution">
    <text evidence="5">The sequence shown here is derived from an EMBL/GenBank/DDBJ whole genome shotgun (WGS) entry which is preliminary data.</text>
</comment>
<evidence type="ECO:0000256" key="2">
    <source>
        <dbReference type="SAM" id="SignalP"/>
    </source>
</evidence>
<evidence type="ECO:0000259" key="3">
    <source>
        <dbReference type="Pfam" id="PF00144"/>
    </source>
</evidence>
<organism evidence="5 6">
    <name type="scientific">Winogradskyella maritima</name>
    <dbReference type="NCBI Taxonomy" id="1517766"/>
    <lineage>
        <taxon>Bacteria</taxon>
        <taxon>Pseudomonadati</taxon>
        <taxon>Bacteroidota</taxon>
        <taxon>Flavobacteriia</taxon>
        <taxon>Flavobacteriales</taxon>
        <taxon>Flavobacteriaceae</taxon>
        <taxon>Winogradskyella</taxon>
    </lineage>
</organism>
<dbReference type="Pfam" id="PF00144">
    <property type="entry name" value="Beta-lactamase"/>
    <property type="match status" value="1"/>
</dbReference>
<reference evidence="6" key="1">
    <citation type="journal article" date="2019" name="Int. J. Syst. Evol. Microbiol.">
        <title>The Global Catalogue of Microorganisms (GCM) 10K type strain sequencing project: providing services to taxonomists for standard genome sequencing and annotation.</title>
        <authorList>
            <consortium name="The Broad Institute Genomics Platform"/>
            <consortium name="The Broad Institute Genome Sequencing Center for Infectious Disease"/>
            <person name="Wu L."/>
            <person name="Ma J."/>
        </authorList>
    </citation>
    <scope>NUCLEOTIDE SEQUENCE [LARGE SCALE GENOMIC DNA]</scope>
    <source>
        <strain evidence="6">CECT 8979</strain>
    </source>
</reference>
<dbReference type="InterPro" id="IPR021860">
    <property type="entry name" value="Peptidase_S12_Pab87-rel_C"/>
</dbReference>
<proteinExistence type="predicted"/>
<dbReference type="Gene3D" id="2.40.128.600">
    <property type="match status" value="1"/>
</dbReference>
<gene>
    <name evidence="5" type="ORF">ACFOSX_08800</name>
</gene>
<feature type="chain" id="PRO_5046909921" evidence="2">
    <location>
        <begin position="20"/>
        <end position="600"/>
    </location>
</feature>
<feature type="domain" description="Peptidase S12 Pab87-related C-terminal" evidence="4">
    <location>
        <begin position="404"/>
        <end position="505"/>
    </location>
</feature>
<evidence type="ECO:0000313" key="6">
    <source>
        <dbReference type="Proteomes" id="UP001595812"/>
    </source>
</evidence>
<dbReference type="Pfam" id="PF11954">
    <property type="entry name" value="DUF3471"/>
    <property type="match status" value="1"/>
</dbReference>
<feature type="signal peptide" evidence="2">
    <location>
        <begin position="1"/>
        <end position="19"/>
    </location>
</feature>